<dbReference type="GO" id="GO:0015920">
    <property type="term" value="P:lipopolysaccharide transport"/>
    <property type="evidence" value="ECO:0007669"/>
    <property type="project" value="TreeGrafter"/>
</dbReference>
<reference evidence="4" key="1">
    <citation type="submission" date="2020-07" db="EMBL/GenBank/DDBJ databases">
        <title>Complete genome sequencing of Coprobacter sp. strain 2CBH44.</title>
        <authorList>
            <person name="Sakamoto M."/>
            <person name="Murakami T."/>
            <person name="Mori H."/>
        </authorList>
    </citation>
    <scope>NUCLEOTIDE SEQUENCE [LARGE SCALE GENOMIC DNA]</scope>
    <source>
        <strain evidence="4">2CBH44</strain>
    </source>
</reference>
<evidence type="ECO:0000256" key="1">
    <source>
        <dbReference type="ARBA" id="ARBA00022729"/>
    </source>
</evidence>
<organism evidence="3 4">
    <name type="scientific">Coprobacter secundus subsp. similis</name>
    <dbReference type="NCBI Taxonomy" id="2751153"/>
    <lineage>
        <taxon>Bacteria</taxon>
        <taxon>Pseudomonadati</taxon>
        <taxon>Bacteroidota</taxon>
        <taxon>Bacteroidia</taxon>
        <taxon>Bacteroidales</taxon>
        <taxon>Barnesiellaceae</taxon>
        <taxon>Coprobacter</taxon>
    </lineage>
</organism>
<dbReference type="PANTHER" id="PTHR36504:SF1">
    <property type="entry name" value="LIPOPOLYSACCHARIDE EXPORT SYSTEM PROTEIN LPTA"/>
    <property type="match status" value="1"/>
</dbReference>
<keyword evidence="1" id="KW-0732">Signal</keyword>
<dbReference type="AlphaFoldDB" id="A0A7G1HT44"/>
<dbReference type="Pfam" id="PF13100">
    <property type="entry name" value="OstA_2"/>
    <property type="match status" value="1"/>
</dbReference>
<dbReference type="EMBL" id="AP023322">
    <property type="protein sequence ID" value="BCI62680.1"/>
    <property type="molecule type" value="Genomic_DNA"/>
</dbReference>
<dbReference type="GO" id="GO:0017089">
    <property type="term" value="F:glycolipid transfer activity"/>
    <property type="evidence" value="ECO:0007669"/>
    <property type="project" value="TreeGrafter"/>
</dbReference>
<evidence type="ECO:0000259" key="2">
    <source>
        <dbReference type="Pfam" id="PF13100"/>
    </source>
</evidence>
<gene>
    <name evidence="3" type="ORF">Cop2CBH44_10330</name>
</gene>
<protein>
    <recommendedName>
        <fullName evidence="2">Organic solvent tolerance-like N-terminal domain-containing protein</fullName>
    </recommendedName>
</protein>
<dbReference type="Proteomes" id="UP000594042">
    <property type="component" value="Chromosome"/>
</dbReference>
<evidence type="ECO:0000313" key="3">
    <source>
        <dbReference type="EMBL" id="BCI62680.1"/>
    </source>
</evidence>
<dbReference type="GO" id="GO:0030288">
    <property type="term" value="C:outer membrane-bounded periplasmic space"/>
    <property type="evidence" value="ECO:0007669"/>
    <property type="project" value="TreeGrafter"/>
</dbReference>
<dbReference type="InterPro" id="IPR052037">
    <property type="entry name" value="LPS_export_LptA"/>
</dbReference>
<name>A0A7G1HT44_9BACT</name>
<feature type="domain" description="Organic solvent tolerance-like N-terminal" evidence="2">
    <location>
        <begin position="52"/>
        <end position="208"/>
    </location>
</feature>
<sequence length="545" mass="63685">MRRKNRFLYLDRHKILVGILCLLVLCVWAQHRPNPPKIKHLAKTSVKDDPQKKVYLEFAETLDFDEKLNPDYQILRGNVRFRKEGMYMFCDSAYFYEASNSLDAFGNVRMEQGDTLFVYSDVMFYDGVTQIARLRENVRMENQDMVLFTDSLNYDLVPNIGYFFEGGKLVDSENELTSIYGQYSPDTKRAVFNYDVQLVNPEYTLYSDTLEYSTVTKIADILGPSVIVSDSNIIYSRRGWYDTQNNTSMLLDRSIVVSKSQQLTGDTIYYDRDRGFGEVFGNMFMNDTLRKVIMEGQYGFYNEKTEYSFATDSARVLEYSGIDTLYLHADTLKGFTLPDSTRMLQAYYGTRFFRNDMQGVCDSMNYFTRDSAIYMYKDPIVWSDNYQIFGDTIKVFMNDSTVDWAHIPHFAFAAQQKDSLFFDQLAGKDLKAYFKGGQLDKVDVSGNVQTIFYPQERDSSYTGLNRAESSFLTMFLKDQKMDKLIMWPEVQGSLTPVPMIKRDQLFLPDYQWFEDYRPKDSADIFRKIVKQVTDMPKKKRRFSNQ</sequence>
<dbReference type="KEGG" id="copr:Cop2CBH44_10330"/>
<accession>A0A7G1HT44</accession>
<dbReference type="GO" id="GO:0009279">
    <property type="term" value="C:cell outer membrane"/>
    <property type="evidence" value="ECO:0007669"/>
    <property type="project" value="TreeGrafter"/>
</dbReference>
<dbReference type="RefSeq" id="WP_021931339.1">
    <property type="nucleotide sequence ID" value="NZ_AP023322.1"/>
</dbReference>
<dbReference type="Gene3D" id="2.60.450.10">
    <property type="entry name" value="Lipopolysaccharide (LPS) transport protein A like domain"/>
    <property type="match status" value="3"/>
</dbReference>
<keyword evidence="4" id="KW-1185">Reference proteome</keyword>
<proteinExistence type="predicted"/>
<dbReference type="PANTHER" id="PTHR36504">
    <property type="entry name" value="LIPOPOLYSACCHARIDE EXPORT SYSTEM PROTEIN LPTA"/>
    <property type="match status" value="1"/>
</dbReference>
<dbReference type="InterPro" id="IPR005653">
    <property type="entry name" value="OstA-like_N"/>
</dbReference>
<evidence type="ECO:0000313" key="4">
    <source>
        <dbReference type="Proteomes" id="UP000594042"/>
    </source>
</evidence>